<name>A0A8H6S9K4_9AGAR</name>
<dbReference type="AlphaFoldDB" id="A0A8H6S9K4"/>
<dbReference type="Proteomes" id="UP000636479">
    <property type="component" value="Unassembled WGS sequence"/>
</dbReference>
<reference evidence="2" key="1">
    <citation type="submission" date="2020-05" db="EMBL/GenBank/DDBJ databases">
        <title>Mycena genomes resolve the evolution of fungal bioluminescence.</title>
        <authorList>
            <person name="Tsai I.J."/>
        </authorList>
    </citation>
    <scope>NUCLEOTIDE SEQUENCE</scope>
    <source>
        <strain evidence="2">171206Taipei</strain>
    </source>
</reference>
<sequence>MRRGFLKTPRATKDDGKGKKAAVNADDIDAAVDVKNESKKEDNSNDGPTDIDKLPLHNPHCVPKAVLEQYQTNFETKTTRMIFREWPRDPNGKTAFMKGEQLGKQTPNGLVWGNTLYDFYYYRPMPDVPSYLVTTSGSRLADKMRQLGEDYATHELEWADREKAPQQFVLPDQIALDITSRESHVSREPGGYSPKIRSVRGPGSELAEEVPIAGDSKPNAHVDISDIKPENYPGLWPLLPFSRGAAYGVKLETLLPYSLLPKKLVVHDPWNLLQVRRSARTKTDETDWAKMTDIVHEYELKPITPAGMKKCKQQEEQFKQLTDDHDILIYPLDNVATEELKGLPFIPPVLVKVPRYEHKSETPAAHLYLSPSHSAGTGHHSAVYHAEWELPRSLLVPDRLCRACIDDEVKEFMQNGDFFKLAQEAIAAVTEDSEDKFGYVFKHEAVPALVMDEGGVPTSIIEPKTDRTHGSYHGPVVPMETKVTWQTPGRGENCQHILLATMAFDSQRGTAAPPTAVVNVCAKLSLEGDDHLAREAKVYQALPAHLSEHWSGYNIVRPSREPVPVGAVVPQFYGYYVPAKKQERYLSPIMLVEECGKQVDPNVLTADQKKEAWSLYYRFMDADWLHQSVYDRNILTQTGPMSVPQGWMREFGSECSFRLIDFGRSVYIGPKAPEGEGEEDVYKSLRASESYVHSDIRNEREMIDNMLQQGLKFASTSYL</sequence>
<evidence type="ECO:0000313" key="2">
    <source>
        <dbReference type="EMBL" id="KAF7295348.1"/>
    </source>
</evidence>
<gene>
    <name evidence="2" type="ORF">MIND_01074200</name>
</gene>
<dbReference type="OrthoDB" id="5327923at2759"/>
<protein>
    <recommendedName>
        <fullName evidence="4">Protein kinase domain-containing protein</fullName>
    </recommendedName>
</protein>
<keyword evidence="3" id="KW-1185">Reference proteome</keyword>
<evidence type="ECO:0008006" key="4">
    <source>
        <dbReference type="Google" id="ProtNLM"/>
    </source>
</evidence>
<comment type="caution">
    <text evidence="2">The sequence shown here is derived from an EMBL/GenBank/DDBJ whole genome shotgun (WGS) entry which is preliminary data.</text>
</comment>
<accession>A0A8H6S9K4</accession>
<proteinExistence type="predicted"/>
<dbReference type="RefSeq" id="XP_037216711.1">
    <property type="nucleotide sequence ID" value="XM_037367317.1"/>
</dbReference>
<feature type="region of interest" description="Disordered" evidence="1">
    <location>
        <begin position="181"/>
        <end position="200"/>
    </location>
</feature>
<evidence type="ECO:0000313" key="3">
    <source>
        <dbReference type="Proteomes" id="UP000636479"/>
    </source>
</evidence>
<dbReference type="GeneID" id="59349833"/>
<evidence type="ECO:0000256" key="1">
    <source>
        <dbReference type="SAM" id="MobiDB-lite"/>
    </source>
</evidence>
<feature type="compositionally biased region" description="Basic and acidic residues" evidence="1">
    <location>
        <begin position="32"/>
        <end position="43"/>
    </location>
</feature>
<dbReference type="EMBL" id="JACAZF010000009">
    <property type="protein sequence ID" value="KAF7295348.1"/>
    <property type="molecule type" value="Genomic_DNA"/>
</dbReference>
<feature type="region of interest" description="Disordered" evidence="1">
    <location>
        <begin position="1"/>
        <end position="57"/>
    </location>
</feature>
<organism evidence="2 3">
    <name type="scientific">Mycena indigotica</name>
    <dbReference type="NCBI Taxonomy" id="2126181"/>
    <lineage>
        <taxon>Eukaryota</taxon>
        <taxon>Fungi</taxon>
        <taxon>Dikarya</taxon>
        <taxon>Basidiomycota</taxon>
        <taxon>Agaricomycotina</taxon>
        <taxon>Agaricomycetes</taxon>
        <taxon>Agaricomycetidae</taxon>
        <taxon>Agaricales</taxon>
        <taxon>Marasmiineae</taxon>
        <taxon>Mycenaceae</taxon>
        <taxon>Mycena</taxon>
    </lineage>
</organism>